<gene>
    <name evidence="2" type="ORF">NBR_LOCUS20314</name>
</gene>
<reference evidence="2 3" key="2">
    <citation type="submission" date="2018-11" db="EMBL/GenBank/DDBJ databases">
        <authorList>
            <consortium name="Pathogen Informatics"/>
        </authorList>
    </citation>
    <scope>NUCLEOTIDE SEQUENCE [LARGE SCALE GENOMIC DNA]</scope>
</reference>
<evidence type="ECO:0000313" key="3">
    <source>
        <dbReference type="Proteomes" id="UP000271162"/>
    </source>
</evidence>
<dbReference type="Proteomes" id="UP000271162">
    <property type="component" value="Unassembled WGS sequence"/>
</dbReference>
<reference evidence="4" key="1">
    <citation type="submission" date="2017-02" db="UniProtKB">
        <authorList>
            <consortium name="WormBaseParasite"/>
        </authorList>
    </citation>
    <scope>IDENTIFICATION</scope>
</reference>
<sequence>MWPSAGPMLQSPTYPPGPAPTAMMQQMPGYGMQPSPYPMDPAGARPQYPPMQDQNAGVYDQNAMGYNQQQQRMMMMHQQQQMQQAQAAQRARRVPSMAMPAQQPGQPFDPMYQGVPMGYRAGAPVLYGQVQQHAQHQQVVSYPNPNAPPDGRYNVPYAPDGMPPVIVPKEVEKPLLLSHRLLFLLYVWMQYVALFSAQGGMYSKGYQYYAEESCGPTIRLQVNLKFD</sequence>
<dbReference type="STRING" id="27835.A0A0N4YSU1"/>
<evidence type="ECO:0000256" key="1">
    <source>
        <dbReference type="SAM" id="MobiDB-lite"/>
    </source>
</evidence>
<evidence type="ECO:0000313" key="2">
    <source>
        <dbReference type="EMBL" id="VDL84051.1"/>
    </source>
</evidence>
<protein>
    <submittedName>
        <fullName evidence="4">LD16921p (inferred by orthology to a D. melanogaster protein)</fullName>
    </submittedName>
</protein>
<accession>A0A0N4YSU1</accession>
<keyword evidence="3" id="KW-1185">Reference proteome</keyword>
<feature type="region of interest" description="Disordered" evidence="1">
    <location>
        <begin position="1"/>
        <end position="57"/>
    </location>
</feature>
<dbReference type="WBParaSite" id="NBR_0002031301-mRNA-1">
    <property type="protein sequence ID" value="NBR_0002031301-mRNA-1"/>
    <property type="gene ID" value="NBR_0002031301"/>
</dbReference>
<organism evidence="4">
    <name type="scientific">Nippostrongylus brasiliensis</name>
    <name type="common">Rat hookworm</name>
    <dbReference type="NCBI Taxonomy" id="27835"/>
    <lineage>
        <taxon>Eukaryota</taxon>
        <taxon>Metazoa</taxon>
        <taxon>Ecdysozoa</taxon>
        <taxon>Nematoda</taxon>
        <taxon>Chromadorea</taxon>
        <taxon>Rhabditida</taxon>
        <taxon>Rhabditina</taxon>
        <taxon>Rhabditomorpha</taxon>
        <taxon>Strongyloidea</taxon>
        <taxon>Heligmosomidae</taxon>
        <taxon>Nippostrongylus</taxon>
    </lineage>
</organism>
<evidence type="ECO:0000313" key="4">
    <source>
        <dbReference type="WBParaSite" id="NBR_0002031301-mRNA-1"/>
    </source>
</evidence>
<proteinExistence type="predicted"/>
<feature type="compositionally biased region" description="Low complexity" evidence="1">
    <location>
        <begin position="23"/>
        <end position="34"/>
    </location>
</feature>
<dbReference type="EMBL" id="UYSL01025018">
    <property type="protein sequence ID" value="VDL84051.1"/>
    <property type="molecule type" value="Genomic_DNA"/>
</dbReference>
<dbReference type="AlphaFoldDB" id="A0A0N4YSU1"/>
<name>A0A0N4YSU1_NIPBR</name>